<dbReference type="PROSITE" id="PS00018">
    <property type="entry name" value="EF_HAND_1"/>
    <property type="match status" value="2"/>
</dbReference>
<feature type="region of interest" description="Disordered" evidence="3">
    <location>
        <begin position="309"/>
        <end position="357"/>
    </location>
</feature>
<feature type="domain" description="EH" evidence="4">
    <location>
        <begin position="14"/>
        <end position="110"/>
    </location>
</feature>
<feature type="region of interest" description="Disordered" evidence="3">
    <location>
        <begin position="830"/>
        <end position="997"/>
    </location>
</feature>
<keyword evidence="2" id="KW-0175">Coiled coil</keyword>
<dbReference type="InterPro" id="IPR011992">
    <property type="entry name" value="EF-hand-dom_pair"/>
</dbReference>
<feature type="region of interest" description="Disordered" evidence="3">
    <location>
        <begin position="594"/>
        <end position="655"/>
    </location>
</feature>
<feature type="domain" description="EH" evidence="4">
    <location>
        <begin position="126"/>
        <end position="214"/>
    </location>
</feature>
<organism evidence="6 7">
    <name type="scientific">Petromyzon marinus</name>
    <name type="common">Sea lamprey</name>
    <dbReference type="NCBI Taxonomy" id="7757"/>
    <lineage>
        <taxon>Eukaryota</taxon>
        <taxon>Metazoa</taxon>
        <taxon>Chordata</taxon>
        <taxon>Craniata</taxon>
        <taxon>Vertebrata</taxon>
        <taxon>Cyclostomata</taxon>
        <taxon>Hyperoartia</taxon>
        <taxon>Petromyzontiformes</taxon>
        <taxon>Petromyzontidae</taxon>
        <taxon>Petromyzon</taxon>
    </lineage>
</organism>
<evidence type="ECO:0000256" key="2">
    <source>
        <dbReference type="SAM" id="Coils"/>
    </source>
</evidence>
<feature type="domain" description="EF-hand" evidence="5">
    <location>
        <begin position="158"/>
        <end position="193"/>
    </location>
</feature>
<dbReference type="PANTHER" id="PTHR11216">
    <property type="entry name" value="EH DOMAIN"/>
    <property type="match status" value="1"/>
</dbReference>
<feature type="compositionally biased region" description="Polar residues" evidence="3">
    <location>
        <begin position="982"/>
        <end position="992"/>
    </location>
</feature>
<dbReference type="AlphaFoldDB" id="A0AAJ7TQ80"/>
<dbReference type="PANTHER" id="PTHR11216:SF176">
    <property type="entry name" value="EPIDERMAL GROWTH FACTOR RECEPTOR PATHWAY SUBSTRATE CLONE 15, ISOFORM A"/>
    <property type="match status" value="1"/>
</dbReference>
<dbReference type="GO" id="GO:0016197">
    <property type="term" value="P:endosomal transport"/>
    <property type="evidence" value="ECO:0007669"/>
    <property type="project" value="TreeGrafter"/>
</dbReference>
<dbReference type="SUPFAM" id="SSF47473">
    <property type="entry name" value="EF-hand"/>
    <property type="match status" value="3"/>
</dbReference>
<dbReference type="GO" id="GO:0030132">
    <property type="term" value="C:clathrin coat of coated pit"/>
    <property type="evidence" value="ECO:0007669"/>
    <property type="project" value="TreeGrafter"/>
</dbReference>
<dbReference type="KEGG" id="pmrn:116948941"/>
<dbReference type="InterPro" id="IPR002048">
    <property type="entry name" value="EF_hand_dom"/>
</dbReference>
<feature type="compositionally biased region" description="Low complexity" evidence="3">
    <location>
        <begin position="641"/>
        <end position="655"/>
    </location>
</feature>
<dbReference type="GO" id="GO:0005509">
    <property type="term" value="F:calcium ion binding"/>
    <property type="evidence" value="ECO:0007669"/>
    <property type="project" value="InterPro"/>
</dbReference>
<keyword evidence="1" id="KW-0106">Calcium</keyword>
<dbReference type="GO" id="GO:0006897">
    <property type="term" value="P:endocytosis"/>
    <property type="evidence" value="ECO:0007669"/>
    <property type="project" value="TreeGrafter"/>
</dbReference>
<dbReference type="Gene3D" id="1.10.238.10">
    <property type="entry name" value="EF-hand"/>
    <property type="match status" value="3"/>
</dbReference>
<dbReference type="CDD" id="cd00052">
    <property type="entry name" value="EH"/>
    <property type="match status" value="3"/>
</dbReference>
<feature type="coiled-coil region" evidence="2">
    <location>
        <begin position="369"/>
        <end position="501"/>
    </location>
</feature>
<feature type="compositionally biased region" description="Basic and acidic residues" evidence="3">
    <location>
        <begin position="622"/>
        <end position="633"/>
    </location>
</feature>
<protein>
    <submittedName>
        <fullName evidence="7">Epidermal growth factor receptor substrate 15-like isoform X1</fullName>
    </submittedName>
</protein>
<dbReference type="RefSeq" id="XP_032822133.1">
    <property type="nucleotide sequence ID" value="XM_032966242.1"/>
</dbReference>
<reference evidence="7" key="1">
    <citation type="submission" date="2025-08" db="UniProtKB">
        <authorList>
            <consortium name="RefSeq"/>
        </authorList>
    </citation>
    <scope>IDENTIFICATION</scope>
    <source>
        <tissue evidence="7">Sperm</tissue>
    </source>
</reference>
<evidence type="ECO:0000313" key="6">
    <source>
        <dbReference type="Proteomes" id="UP001318040"/>
    </source>
</evidence>
<feature type="region of interest" description="Disordered" evidence="3">
    <location>
        <begin position="531"/>
        <end position="567"/>
    </location>
</feature>
<dbReference type="InterPro" id="IPR000261">
    <property type="entry name" value="EH_dom"/>
</dbReference>
<feature type="domain" description="EF-hand" evidence="5">
    <location>
        <begin position="235"/>
        <end position="270"/>
    </location>
</feature>
<keyword evidence="6" id="KW-1185">Reference proteome</keyword>
<evidence type="ECO:0000259" key="4">
    <source>
        <dbReference type="PROSITE" id="PS50031"/>
    </source>
</evidence>
<feature type="compositionally biased region" description="Low complexity" evidence="3">
    <location>
        <begin position="322"/>
        <end position="340"/>
    </location>
</feature>
<dbReference type="SMART" id="SM00027">
    <property type="entry name" value="EH"/>
    <property type="match status" value="3"/>
</dbReference>
<evidence type="ECO:0000256" key="1">
    <source>
        <dbReference type="ARBA" id="ARBA00022837"/>
    </source>
</evidence>
<dbReference type="Proteomes" id="UP001318040">
    <property type="component" value="Chromosome 35"/>
</dbReference>
<evidence type="ECO:0000313" key="7">
    <source>
        <dbReference type="RefSeq" id="XP_032822133.1"/>
    </source>
</evidence>
<feature type="compositionally biased region" description="Basic and acidic residues" evidence="3">
    <location>
        <begin position="886"/>
        <end position="901"/>
    </location>
</feature>
<feature type="compositionally biased region" description="Polar residues" evidence="3">
    <location>
        <begin position="836"/>
        <end position="847"/>
    </location>
</feature>
<evidence type="ECO:0000256" key="3">
    <source>
        <dbReference type="SAM" id="MobiDB-lite"/>
    </source>
</evidence>
<dbReference type="SMART" id="SM00054">
    <property type="entry name" value="EFh"/>
    <property type="match status" value="3"/>
</dbReference>
<dbReference type="PROSITE" id="PS50031">
    <property type="entry name" value="EH"/>
    <property type="match status" value="3"/>
</dbReference>
<feature type="region of interest" description="Disordered" evidence="3">
    <location>
        <begin position="758"/>
        <end position="817"/>
    </location>
</feature>
<sequence length="1091" mass="116121">MATRGLSLTELSSGNPVYEKYYRLVDPGNTGQVGAAQAVVFLKKSGLPDLTLGKIWEVADPEGKGYLEKQGFYVALRLVACAQNALNVSLSSLDFPVPVPKFELDSPAMIAPPQGPDIPWAVKPEEKAKFDSIYDSLKPQNGLLSGEKVKPVLLNSKLPVETLGRVWDLSDIDRDGFLDRDEFSVAMYLVYRALEKEPVPLALPIKLIPPAKRKPGLVSSAFALPKVQSQAVSAAERLKYDEMFTKLDKDGDGQVTGLEVKEVFMKTGLSPAVLAQIWALSDTRQCGKLTRDQFGMAMHLVQEKIGRRASLTTGTPPPPPDQAKATTAATAATAVTTSATGERRPSRTESPLLPGGLTDFSAIKALDAISDVHREKSAAEAEIKDIEEANKHHAAEVQELQSELERESSRLRALAATREETERRASELETERAELTERLADTRRQCQNETNLISSLQAQLVQHEEGVRTGRHEMAEAQALLASLRQQRSRLEQEVQASGARLDAVTASVAEAQSEVGQTKVCLTELIHKSERRSIRRSVSRQSNTSTKSGSPVSPGPPGTPPMRAFRLPSTTTAATAITANNNNAVNNNNNAIATASRNTTPSGAENGEQPDAETSSLGETVDGRTSSDHDRAAVGATTNSSPVSSMSGLSVSSGITETKMEENNPDLDDPFRSAPPIFADSSLFSSSDPFKADEIFKDPFKGHDPFKSDPFATDDTSPGFSSDPFGGDPFKDSDPFAASEPEEKFFNASAVPAAAPARNISSDDASQDDPFSALNSDPFVMTVETSAAPTASADPFKSNDPFKPGGVSIGKASASDPFATVDGFEDAGFGDSFADFSQMSSPNTNLPPEDDNNDGAGTPPEPPPRTAAVIAGGQPPASSSSSIAVEERVALEWDAKERESPVVPPRKSKTPSPVAVAPKEEVLLLKRSESSRSDKAEVEHKISNTSSPDPCTGVPGAGSDAVKALGKTGSFDDPFSGSDPFASNSPKNPAANTGGKLPAFKNVSSANPPVRCVVLVRIANRQTPLHPTRRVSSGDKGGAGRARLEFQAANLCCVSVRVPVAPWGSARTVPRTQRPGFYSWPRLTTVSSGI</sequence>
<feature type="region of interest" description="Disordered" evidence="3">
    <location>
        <begin position="702"/>
        <end position="738"/>
    </location>
</feature>
<feature type="domain" description="EH" evidence="4">
    <location>
        <begin position="236"/>
        <end position="318"/>
    </location>
</feature>
<proteinExistence type="predicted"/>
<feature type="compositionally biased region" description="Low complexity" evidence="3">
    <location>
        <begin position="540"/>
        <end position="553"/>
    </location>
</feature>
<dbReference type="Gene3D" id="1.10.287.1490">
    <property type="match status" value="1"/>
</dbReference>
<dbReference type="InterPro" id="IPR018247">
    <property type="entry name" value="EF_Hand_1_Ca_BS"/>
</dbReference>
<evidence type="ECO:0000259" key="5">
    <source>
        <dbReference type="PROSITE" id="PS50222"/>
    </source>
</evidence>
<dbReference type="Pfam" id="PF12763">
    <property type="entry name" value="EH"/>
    <property type="match status" value="3"/>
</dbReference>
<feature type="compositionally biased region" description="Basic and acidic residues" evidence="3">
    <location>
        <begin position="919"/>
        <end position="943"/>
    </location>
</feature>
<name>A0AAJ7TQ80_PETMA</name>
<dbReference type="PROSITE" id="PS50222">
    <property type="entry name" value="EF_HAND_2"/>
    <property type="match status" value="2"/>
</dbReference>
<accession>A0AAJ7TQ80</accession>
<gene>
    <name evidence="7" type="primary">LOC116948941</name>
</gene>